<keyword evidence="3" id="KW-1185">Reference proteome</keyword>
<feature type="compositionally biased region" description="Pro residues" evidence="1">
    <location>
        <begin position="39"/>
        <end position="54"/>
    </location>
</feature>
<evidence type="ECO:0000256" key="1">
    <source>
        <dbReference type="SAM" id="MobiDB-lite"/>
    </source>
</evidence>
<feature type="region of interest" description="Disordered" evidence="1">
    <location>
        <begin position="34"/>
        <end position="55"/>
    </location>
</feature>
<organism evidence="2 3">
    <name type="scientific">Streptomyces filamentosus</name>
    <name type="common">Streptomyces roseosporus</name>
    <dbReference type="NCBI Taxonomy" id="67294"/>
    <lineage>
        <taxon>Bacteria</taxon>
        <taxon>Bacillati</taxon>
        <taxon>Actinomycetota</taxon>
        <taxon>Actinomycetes</taxon>
        <taxon>Kitasatosporales</taxon>
        <taxon>Streptomycetaceae</taxon>
        <taxon>Streptomyces</taxon>
    </lineage>
</organism>
<sequence length="143" mass="15480">MTYGRLAVSVVGQERRLQPIGAGPAGPALARWQNADNHPPCPGHPASRPVPPPNTKTCDAVIRDTRMAKNSPVDKGYDCEGIQPRTAAHPWIDHARVRRACDRSPGALCGLARVLLVLLPLKPVSGQRKAKRRLSKSSGFRLV</sequence>
<reference evidence="2" key="1">
    <citation type="journal article" date="2014" name="Int. J. Syst. Evol. Microbiol.">
        <title>Complete genome sequence of Corynebacterium casei LMG S-19264T (=DSM 44701T), isolated from a smear-ripened cheese.</title>
        <authorList>
            <consortium name="US DOE Joint Genome Institute (JGI-PGF)"/>
            <person name="Walter F."/>
            <person name="Albersmeier A."/>
            <person name="Kalinowski J."/>
            <person name="Ruckert C."/>
        </authorList>
    </citation>
    <scope>NUCLEOTIDE SEQUENCE</scope>
    <source>
        <strain evidence="2">JCM 4122</strain>
    </source>
</reference>
<dbReference type="Proteomes" id="UP000632849">
    <property type="component" value="Unassembled WGS sequence"/>
</dbReference>
<name>A0A919BVH2_STRFL</name>
<proteinExistence type="predicted"/>
<comment type="caution">
    <text evidence="2">The sequence shown here is derived from an EMBL/GenBank/DDBJ whole genome shotgun (WGS) entry which is preliminary data.</text>
</comment>
<reference evidence="2" key="2">
    <citation type="submission" date="2020-09" db="EMBL/GenBank/DDBJ databases">
        <authorList>
            <person name="Sun Q."/>
            <person name="Ohkuma M."/>
        </authorList>
    </citation>
    <scope>NUCLEOTIDE SEQUENCE</scope>
    <source>
        <strain evidence="2">JCM 4122</strain>
    </source>
</reference>
<evidence type="ECO:0000313" key="3">
    <source>
        <dbReference type="Proteomes" id="UP000632849"/>
    </source>
</evidence>
<dbReference type="AlphaFoldDB" id="A0A919BVH2"/>
<accession>A0A919BVH2</accession>
<gene>
    <name evidence="2" type="ORF">GCM10017667_69930</name>
</gene>
<evidence type="ECO:0000313" key="2">
    <source>
        <dbReference type="EMBL" id="GHG24286.1"/>
    </source>
</evidence>
<dbReference type="EMBL" id="BNBE01000004">
    <property type="protein sequence ID" value="GHG24286.1"/>
    <property type="molecule type" value="Genomic_DNA"/>
</dbReference>
<protein>
    <submittedName>
        <fullName evidence="2">Uncharacterized protein</fullName>
    </submittedName>
</protein>